<dbReference type="EMBL" id="JAHLFU010000012">
    <property type="protein sequence ID" value="MBU3852301.1"/>
    <property type="molecule type" value="Genomic_DNA"/>
</dbReference>
<proteinExistence type="predicted"/>
<name>A0A9E2L4F5_9BACT</name>
<dbReference type="AlphaFoldDB" id="A0A9E2L4F5"/>
<protein>
    <submittedName>
        <fullName evidence="2">Regulator</fullName>
    </submittedName>
</protein>
<evidence type="ECO:0000313" key="3">
    <source>
        <dbReference type="Proteomes" id="UP000823865"/>
    </source>
</evidence>
<accession>A0A9E2L4F5</accession>
<feature type="domain" description="PorZ N-terminal beta-propeller" evidence="1">
    <location>
        <begin position="47"/>
        <end position="197"/>
    </location>
</feature>
<gene>
    <name evidence="2" type="ORF">H9789_00455</name>
</gene>
<evidence type="ECO:0000259" key="1">
    <source>
        <dbReference type="Pfam" id="PF21544"/>
    </source>
</evidence>
<dbReference type="SUPFAM" id="SSF63829">
    <property type="entry name" value="Calcium-dependent phosphotriesterase"/>
    <property type="match status" value="1"/>
</dbReference>
<dbReference type="InterPro" id="IPR048954">
    <property type="entry name" value="PorZ_N"/>
</dbReference>
<comment type="caution">
    <text evidence="2">The sequence shown here is derived from an EMBL/GenBank/DDBJ whole genome shotgun (WGS) entry which is preliminary data.</text>
</comment>
<sequence length="768" mass="87238">MNRILFHIFLIIGCLHVSLATAQRMYQWEIYPSYHNSLKNVAGNEKIYSLCNNNLLSYQPNNQELYLYDKTNLLNESNIAFIQYNNSVQKLLIIYSDGNIDLLRKNETVINIPQYKNTNISNKDIHGVNISGKYALLSTAFGLVVLDMDKEVIVNTYTLERETYAAVIYENKLYAATTNGVYTGDMALNLLDKKNWNYFSPLVFTEMTVFDNCVFGNNHDEFLYKLSKAENQFLKIEERNFHILNTYGNQMIAASNDKICLFTKADEYTIIYQNNNFQDLSYSNGIFWASKGYEGLQPYKKNANNQLEAIGEAIIPNSPIRDCFNYLSYTSGNRLLVVGGSLNYSGVVDDGTVMYYENGKWTNFQDGNDIVEATQVPYTNTVNITQDPQDPNHHFVTSARTGLYEFQDGKLLRHYSCDNSRLNSIRPDDEEKKRRYVSTSGAVYDQDHNLWLINNEVDTIINIIKADGTWTKIYDEKIKGYPTCDFIHFDRKGRVWINSRRYSPGIYMLDYNGTIDNTSDDQSILRSTITNQDGISYSPYYFYCMTEDHNGEIWIGTDIGLFVISDPDQFANTNFHYTQIKVPRNDGTNYADYLLNNTTITCIAVDGANRKWIGTTSGVYLVSADGLETIYHFTTDNSPLISNNINYIAIDPKSGQVMIATDKGLIAYNNDAADPEETLEKSNVLAYPNPVKPEYNGYITIKGLTKNCSVKITSPNGQLITSGTSNGSIFTWNGRDKQGKRVASGVYSVMATDEEGKESVVTKIIMIR</sequence>
<organism evidence="2 3">
    <name type="scientific">Candidatus Paraprevotella stercoravium</name>
    <dbReference type="NCBI Taxonomy" id="2838725"/>
    <lineage>
        <taxon>Bacteria</taxon>
        <taxon>Pseudomonadati</taxon>
        <taxon>Bacteroidota</taxon>
        <taxon>Bacteroidia</taxon>
        <taxon>Bacteroidales</taxon>
        <taxon>Prevotellaceae</taxon>
        <taxon>Paraprevotella</taxon>
    </lineage>
</organism>
<reference evidence="2" key="1">
    <citation type="journal article" date="2021" name="PeerJ">
        <title>Extensive microbial diversity within the chicken gut microbiome revealed by metagenomics and culture.</title>
        <authorList>
            <person name="Gilroy R."/>
            <person name="Ravi A."/>
            <person name="Getino M."/>
            <person name="Pursley I."/>
            <person name="Horton D.L."/>
            <person name="Alikhan N.F."/>
            <person name="Baker D."/>
            <person name="Gharbi K."/>
            <person name="Hall N."/>
            <person name="Watson M."/>
            <person name="Adriaenssens E.M."/>
            <person name="Foster-Nyarko E."/>
            <person name="Jarju S."/>
            <person name="Secka A."/>
            <person name="Antonio M."/>
            <person name="Oren A."/>
            <person name="Chaudhuri R.R."/>
            <person name="La Ragione R."/>
            <person name="Hildebrand F."/>
            <person name="Pallen M.J."/>
        </authorList>
    </citation>
    <scope>NUCLEOTIDE SEQUENCE</scope>
    <source>
        <strain evidence="2">G3-2149</strain>
    </source>
</reference>
<dbReference type="InterPro" id="IPR011110">
    <property type="entry name" value="Reg_prop"/>
</dbReference>
<dbReference type="Proteomes" id="UP000823865">
    <property type="component" value="Unassembled WGS sequence"/>
</dbReference>
<dbReference type="Pfam" id="PF21544">
    <property type="entry name" value="PorZ_N_b_propeller"/>
    <property type="match status" value="1"/>
</dbReference>
<evidence type="ECO:0000313" key="2">
    <source>
        <dbReference type="EMBL" id="MBU3852301.1"/>
    </source>
</evidence>
<dbReference type="Pfam" id="PF07494">
    <property type="entry name" value="Reg_prop"/>
    <property type="match status" value="1"/>
</dbReference>
<reference evidence="2" key="2">
    <citation type="submission" date="2021-04" db="EMBL/GenBank/DDBJ databases">
        <authorList>
            <person name="Gilroy R."/>
        </authorList>
    </citation>
    <scope>NUCLEOTIDE SEQUENCE</scope>
    <source>
        <strain evidence="2">G3-2149</strain>
    </source>
</reference>
<dbReference type="InterPro" id="IPR015943">
    <property type="entry name" value="WD40/YVTN_repeat-like_dom_sf"/>
</dbReference>
<dbReference type="Gene3D" id="2.130.10.10">
    <property type="entry name" value="YVTN repeat-like/Quinoprotein amine dehydrogenase"/>
    <property type="match status" value="2"/>
</dbReference>